<evidence type="ECO:0000313" key="1">
    <source>
        <dbReference type="EMBL" id="SLN36333.1"/>
    </source>
</evidence>
<proteinExistence type="predicted"/>
<dbReference type="EMBL" id="FWFL01000004">
    <property type="protein sequence ID" value="SLN36333.1"/>
    <property type="molecule type" value="Genomic_DNA"/>
</dbReference>
<reference evidence="1 2" key="1">
    <citation type="submission" date="2017-03" db="EMBL/GenBank/DDBJ databases">
        <authorList>
            <person name="Afonso C.L."/>
            <person name="Miller P.J."/>
            <person name="Scott M.A."/>
            <person name="Spackman E."/>
            <person name="Goraichik I."/>
            <person name="Dimitrov K.M."/>
            <person name="Suarez D.L."/>
            <person name="Swayne D.E."/>
        </authorList>
    </citation>
    <scope>NUCLEOTIDE SEQUENCE [LARGE SCALE GENOMIC DNA]</scope>
    <source>
        <strain evidence="1 2">CECT 8287</strain>
    </source>
</reference>
<dbReference type="OrthoDB" id="9794834at2"/>
<organism evidence="1 2">
    <name type="scientific">Roseovarius litorisediminis</name>
    <dbReference type="NCBI Taxonomy" id="1312363"/>
    <lineage>
        <taxon>Bacteria</taxon>
        <taxon>Pseudomonadati</taxon>
        <taxon>Pseudomonadota</taxon>
        <taxon>Alphaproteobacteria</taxon>
        <taxon>Rhodobacterales</taxon>
        <taxon>Roseobacteraceae</taxon>
        <taxon>Roseovarius</taxon>
    </lineage>
</organism>
<name>A0A1Y5SBQ8_9RHOB</name>
<dbReference type="AlphaFoldDB" id="A0A1Y5SBQ8"/>
<dbReference type="RefSeq" id="WP_085891979.1">
    <property type="nucleotide sequence ID" value="NZ_FWFL01000004.1"/>
</dbReference>
<dbReference type="Proteomes" id="UP000193827">
    <property type="component" value="Unassembled WGS sequence"/>
</dbReference>
<evidence type="ECO:0000313" key="2">
    <source>
        <dbReference type="Proteomes" id="UP000193827"/>
    </source>
</evidence>
<protein>
    <submittedName>
        <fullName evidence="1">Uncharacterized protein</fullName>
    </submittedName>
</protein>
<gene>
    <name evidence="1" type="ORF">PEL8287_01719</name>
</gene>
<sequence length="128" mass="14065">MRNGGFPYVNLFTRDRLPQTSQAFRAISKRKPGFTEFAETHSMAWTNVQDLELFEQTRVATNGHAITLPWADAADDGDEKKPAPGVGTAKVSMTPRVRSRCLPCNQIGIPCLTPGVPCSSPEDSLFLQ</sequence>
<keyword evidence="2" id="KW-1185">Reference proteome</keyword>
<accession>A0A1Y5SBQ8</accession>